<protein>
    <submittedName>
        <fullName evidence="3">WecB/TagA/CpsF family glycosyltransferase</fullName>
    </submittedName>
</protein>
<reference evidence="3 4" key="1">
    <citation type="submission" date="2024-09" db="EMBL/GenBank/DDBJ databases">
        <authorList>
            <person name="Sun Q."/>
            <person name="Mori K."/>
        </authorList>
    </citation>
    <scope>NUCLEOTIDE SEQUENCE [LARGE SCALE GENOMIC DNA]</scope>
    <source>
        <strain evidence="3 4">CECT 7682</strain>
    </source>
</reference>
<name>A0ABV5J582_9BACT</name>
<evidence type="ECO:0000313" key="3">
    <source>
        <dbReference type="EMBL" id="MFB9211109.1"/>
    </source>
</evidence>
<evidence type="ECO:0000313" key="4">
    <source>
        <dbReference type="Proteomes" id="UP001589654"/>
    </source>
</evidence>
<keyword evidence="4" id="KW-1185">Reference proteome</keyword>
<dbReference type="EMBL" id="JBHMEW010000042">
    <property type="protein sequence ID" value="MFB9211109.1"/>
    <property type="molecule type" value="Genomic_DNA"/>
</dbReference>
<evidence type="ECO:0000256" key="2">
    <source>
        <dbReference type="ARBA" id="ARBA00022679"/>
    </source>
</evidence>
<keyword evidence="2" id="KW-0808">Transferase</keyword>
<comment type="caution">
    <text evidence="3">The sequence shown here is derived from an EMBL/GenBank/DDBJ whole genome shotgun (WGS) entry which is preliminary data.</text>
</comment>
<dbReference type="Pfam" id="PF03808">
    <property type="entry name" value="Glyco_tran_WecG"/>
    <property type="match status" value="1"/>
</dbReference>
<dbReference type="InterPro" id="IPR004629">
    <property type="entry name" value="WecG_TagA_CpsF"/>
</dbReference>
<dbReference type="RefSeq" id="WP_290246525.1">
    <property type="nucleotide sequence ID" value="NZ_JAUFQT010000001.1"/>
</dbReference>
<proteinExistence type="predicted"/>
<sequence length="250" mass="29001">MKVYKGSFGKVVSTMGYNVFSDHLEKVPLDKKHVVLNTISPNSYGIAKNDGKFKNALKDSDILVLDGVYFGLGYFLSTGKAIKKNQGPEVFDFFINKANDLALKVYFLGSSQETLEKIKVKVKLKYPKVKVSSFSPPFRQKFSEEETNEMINKINKFKPDILFVGMTCPKQEKWIFLNKEKIDANLICNIGAVFDWVAGNQKTIHPIWWKLRLAWLKRTIDRPEILKRYPNIFLYFKDMLLFIFKLKKSF</sequence>
<dbReference type="PANTHER" id="PTHR34136">
    <property type="match status" value="1"/>
</dbReference>
<dbReference type="NCBIfam" id="TIGR00696">
    <property type="entry name" value="wecG_tagA_cpsF"/>
    <property type="match status" value="1"/>
</dbReference>
<organism evidence="3 4">
    <name type="scientific">Echinicola jeungdonensis</name>
    <dbReference type="NCBI Taxonomy" id="709343"/>
    <lineage>
        <taxon>Bacteria</taxon>
        <taxon>Pseudomonadati</taxon>
        <taxon>Bacteroidota</taxon>
        <taxon>Cytophagia</taxon>
        <taxon>Cytophagales</taxon>
        <taxon>Cyclobacteriaceae</taxon>
        <taxon>Echinicola</taxon>
    </lineage>
</organism>
<keyword evidence="1" id="KW-0328">Glycosyltransferase</keyword>
<accession>A0ABV5J582</accession>
<gene>
    <name evidence="3" type="ORF">ACFFUR_04770</name>
</gene>
<evidence type="ECO:0000256" key="1">
    <source>
        <dbReference type="ARBA" id="ARBA00022676"/>
    </source>
</evidence>
<dbReference type="CDD" id="cd06533">
    <property type="entry name" value="Glyco_transf_WecG_TagA"/>
    <property type="match status" value="1"/>
</dbReference>
<dbReference type="Proteomes" id="UP001589654">
    <property type="component" value="Unassembled WGS sequence"/>
</dbReference>
<dbReference type="PANTHER" id="PTHR34136:SF1">
    <property type="entry name" value="UDP-N-ACETYL-D-MANNOSAMINURONIC ACID TRANSFERASE"/>
    <property type="match status" value="1"/>
</dbReference>